<dbReference type="InterPro" id="IPR006657">
    <property type="entry name" value="MoPterin_dinucl-bd_dom"/>
</dbReference>
<keyword evidence="4" id="KW-0004">4Fe-4S</keyword>
<keyword evidence="9" id="KW-0411">Iron-sulfur</keyword>
<dbReference type="Gene3D" id="3.40.50.740">
    <property type="match status" value="1"/>
</dbReference>
<evidence type="ECO:0000256" key="9">
    <source>
        <dbReference type="ARBA" id="ARBA00023014"/>
    </source>
</evidence>
<comment type="similarity">
    <text evidence="3">Belongs to the prokaryotic molybdopterin-containing oxidoreductase family.</text>
</comment>
<dbReference type="KEGG" id="lpy:FIV34_03320"/>
<dbReference type="InterPro" id="IPR006656">
    <property type="entry name" value="Mopterin_OxRdtase"/>
</dbReference>
<reference evidence="12 13" key="1">
    <citation type="submission" date="2019-06" db="EMBL/GenBank/DDBJ databases">
        <title>A complete genome sequence for Luteibacter pinisoli MAH-14.</title>
        <authorList>
            <person name="Baltrus D.A."/>
        </authorList>
    </citation>
    <scope>NUCLEOTIDE SEQUENCE [LARGE SCALE GENOMIC DNA]</scope>
    <source>
        <strain evidence="12 13">MAH-14</strain>
    </source>
</reference>
<dbReference type="Proteomes" id="UP000316093">
    <property type="component" value="Chromosome"/>
</dbReference>
<dbReference type="InterPro" id="IPR009010">
    <property type="entry name" value="Asp_de-COase-like_dom_sf"/>
</dbReference>
<dbReference type="CDD" id="cd02787">
    <property type="entry name" value="MopB_CT_ydeP"/>
    <property type="match status" value="1"/>
</dbReference>
<evidence type="ECO:0000256" key="3">
    <source>
        <dbReference type="ARBA" id="ARBA00010312"/>
    </source>
</evidence>
<dbReference type="GO" id="GO:1990204">
    <property type="term" value="C:oxidoreductase complex"/>
    <property type="evidence" value="ECO:0007669"/>
    <property type="project" value="UniProtKB-ARBA"/>
</dbReference>
<dbReference type="Pfam" id="PF00384">
    <property type="entry name" value="Molybdopterin"/>
    <property type="match status" value="1"/>
</dbReference>
<evidence type="ECO:0000256" key="5">
    <source>
        <dbReference type="ARBA" id="ARBA00022505"/>
    </source>
</evidence>
<keyword evidence="7" id="KW-0560">Oxidoreductase</keyword>
<proteinExistence type="inferred from homology"/>
<dbReference type="PANTHER" id="PTHR43105:SF4">
    <property type="entry name" value="PROTEIN YDEP"/>
    <property type="match status" value="1"/>
</dbReference>
<dbReference type="Gene3D" id="2.40.40.20">
    <property type="match status" value="1"/>
</dbReference>
<evidence type="ECO:0000256" key="6">
    <source>
        <dbReference type="ARBA" id="ARBA00022723"/>
    </source>
</evidence>
<dbReference type="RefSeq" id="WP_139979660.1">
    <property type="nucleotide sequence ID" value="NZ_CP041046.1"/>
</dbReference>
<keyword evidence="8" id="KW-0408">Iron</keyword>
<dbReference type="GO" id="GO:0016020">
    <property type="term" value="C:membrane"/>
    <property type="evidence" value="ECO:0007669"/>
    <property type="project" value="TreeGrafter"/>
</dbReference>
<keyword evidence="13" id="KW-1185">Reference proteome</keyword>
<evidence type="ECO:0000256" key="8">
    <source>
        <dbReference type="ARBA" id="ARBA00023004"/>
    </source>
</evidence>
<evidence type="ECO:0000256" key="4">
    <source>
        <dbReference type="ARBA" id="ARBA00022485"/>
    </source>
</evidence>
<organism evidence="12 13">
    <name type="scientific">Luteibacter pinisoli</name>
    <dbReference type="NCBI Taxonomy" id="2589080"/>
    <lineage>
        <taxon>Bacteria</taxon>
        <taxon>Pseudomonadati</taxon>
        <taxon>Pseudomonadota</taxon>
        <taxon>Gammaproteobacteria</taxon>
        <taxon>Lysobacterales</taxon>
        <taxon>Rhodanobacteraceae</taxon>
        <taxon>Luteibacter</taxon>
    </lineage>
</organism>
<dbReference type="EMBL" id="CP041046">
    <property type="protein sequence ID" value="QDE38300.1"/>
    <property type="molecule type" value="Genomic_DNA"/>
</dbReference>
<accession>A0A4Y5YZ67</accession>
<feature type="domain" description="Molybdopterin oxidoreductase" evidence="10">
    <location>
        <begin position="112"/>
        <end position="497"/>
    </location>
</feature>
<dbReference type="InterPro" id="IPR037951">
    <property type="entry name" value="MopB_CT_YdeP"/>
</dbReference>
<dbReference type="Pfam" id="PF01568">
    <property type="entry name" value="Molydop_binding"/>
    <property type="match status" value="1"/>
</dbReference>
<feature type="domain" description="Molybdopterin dinucleotide-binding" evidence="11">
    <location>
        <begin position="645"/>
        <end position="756"/>
    </location>
</feature>
<dbReference type="OrthoDB" id="5287431at2"/>
<evidence type="ECO:0000256" key="2">
    <source>
        <dbReference type="ARBA" id="ARBA00001966"/>
    </source>
</evidence>
<dbReference type="PANTHER" id="PTHR43105">
    <property type="entry name" value="RESPIRATORY NITRATE REDUCTASE"/>
    <property type="match status" value="1"/>
</dbReference>
<sequence length="778" mass="85223">MSDERVPGIDEYDSPAGGWGALGAVARALSGQMALARESIALHKVNQPEGFDCPGCAWPDPKETSSFEFCENGAKAVSWEATAKRVRPEFFAKNTVTDLWKLSDYALEGLGRLTHPMAYDPGTDTFQPVAWDEAFRRIGEGLRALPDPNMAEFYTSGRASNEAAFLYQLFVREYGTNNFPDCSNMCHEATSVGLPKSVGSGKGTVTLEDFDHCDAIFCIGHNPGTNHPRMLSTLREASLRNVPIVVINPMPERGLERFTSPQHPVEMLTGKSVRIASTYYKVKIGGDVAVLKGMMRYLVEEDAIARQAGLPPVLDHEFIAANTLGFDALVQDVLNTDWADIERCSGLTRSEIEYAASIYAKAKAVIVCYGMGITQHQHGTENVQQIANLLLMRGNIGREGAGICPLRGHSNVQGDRTVGITEKPNAELNEGIRRTYGFEPPVAHGHDAVASIIAIREGRSKAMIALGGNLAVAMPDTEETFMAMRKLDLAVHIATKLNRSHLLLAKESIILPCLGRTELDVQATGPQAVTVEDSMSMVHASAGTLKPASEHLRSEPWIVAGIAKATLPHTRVDWERLAGDYNLIRDDIEKVFPIFYDFNQRVNVPGGFRLRVAASERDWATPEKRAHFLLARGLDEDDRVEEGGLMLTTIRSHDQYNTTIYGLNDRYRGVTGRRDVVFLHASDLAARGLKHGDRIDILATGRNIADGRQRAVRGFTAVAYDIAEGSVAMYYPEGNALISLENHDSHSGTPTYKSVPVRVVASTEPAPKTRRPHTAHAT</sequence>
<keyword evidence="6" id="KW-0479">Metal-binding</keyword>
<evidence type="ECO:0000256" key="7">
    <source>
        <dbReference type="ARBA" id="ARBA00023002"/>
    </source>
</evidence>
<dbReference type="InterPro" id="IPR041953">
    <property type="entry name" value="YdeP_MopB"/>
</dbReference>
<dbReference type="GO" id="GO:0008863">
    <property type="term" value="F:formate dehydrogenase (NAD+) activity"/>
    <property type="evidence" value="ECO:0007669"/>
    <property type="project" value="InterPro"/>
</dbReference>
<name>A0A4Y5YZ67_9GAMM</name>
<evidence type="ECO:0000259" key="11">
    <source>
        <dbReference type="Pfam" id="PF01568"/>
    </source>
</evidence>
<evidence type="ECO:0000259" key="10">
    <source>
        <dbReference type="Pfam" id="PF00384"/>
    </source>
</evidence>
<dbReference type="GO" id="GO:0043546">
    <property type="term" value="F:molybdopterin cofactor binding"/>
    <property type="evidence" value="ECO:0007669"/>
    <property type="project" value="InterPro"/>
</dbReference>
<protein>
    <submittedName>
        <fullName evidence="12">FdhF/YdeP family oxidoreductase</fullName>
    </submittedName>
</protein>
<evidence type="ECO:0000313" key="13">
    <source>
        <dbReference type="Proteomes" id="UP000316093"/>
    </source>
</evidence>
<dbReference type="Gene3D" id="3.40.228.10">
    <property type="entry name" value="Dimethylsulfoxide Reductase, domain 2"/>
    <property type="match status" value="1"/>
</dbReference>
<comment type="cofactor">
    <cofactor evidence="2">
        <name>[4Fe-4S] cluster</name>
        <dbReference type="ChEBI" id="CHEBI:49883"/>
    </cofactor>
</comment>
<dbReference type="SUPFAM" id="SSF50692">
    <property type="entry name" value="ADC-like"/>
    <property type="match status" value="1"/>
</dbReference>
<gene>
    <name evidence="12" type="ORF">FIV34_03320</name>
</gene>
<dbReference type="PIRSF" id="PIRSF000144">
    <property type="entry name" value="CbbBc"/>
    <property type="match status" value="1"/>
</dbReference>
<dbReference type="AlphaFoldDB" id="A0A4Y5YZ67"/>
<evidence type="ECO:0000256" key="1">
    <source>
        <dbReference type="ARBA" id="ARBA00001942"/>
    </source>
</evidence>
<comment type="cofactor">
    <cofactor evidence="1">
        <name>Mo-bis(molybdopterin guanine dinucleotide)</name>
        <dbReference type="ChEBI" id="CHEBI:60539"/>
    </cofactor>
</comment>
<dbReference type="NCBIfam" id="TIGR01701">
    <property type="entry name" value="Fdhalpha-like"/>
    <property type="match status" value="1"/>
</dbReference>
<dbReference type="InterPro" id="IPR010046">
    <property type="entry name" value="Mopterin_OxRdtse_a_bac"/>
</dbReference>
<dbReference type="CDD" id="cd02767">
    <property type="entry name" value="MopB_ydeP"/>
    <property type="match status" value="1"/>
</dbReference>
<evidence type="ECO:0000313" key="12">
    <source>
        <dbReference type="EMBL" id="QDE38300.1"/>
    </source>
</evidence>
<dbReference type="InterPro" id="IPR050123">
    <property type="entry name" value="Prok_molybdopt-oxidoreductase"/>
</dbReference>
<dbReference type="GO" id="GO:0051539">
    <property type="term" value="F:4 iron, 4 sulfur cluster binding"/>
    <property type="evidence" value="ECO:0007669"/>
    <property type="project" value="UniProtKB-KW"/>
</dbReference>
<dbReference type="SUPFAM" id="SSF53706">
    <property type="entry name" value="Formate dehydrogenase/DMSO reductase, domains 1-3"/>
    <property type="match status" value="1"/>
</dbReference>
<keyword evidence="5" id="KW-0500">Molybdenum</keyword>
<dbReference type="GO" id="GO:0030151">
    <property type="term" value="F:molybdenum ion binding"/>
    <property type="evidence" value="ECO:0007669"/>
    <property type="project" value="InterPro"/>
</dbReference>
<dbReference type="GO" id="GO:0045333">
    <property type="term" value="P:cellular respiration"/>
    <property type="evidence" value="ECO:0007669"/>
    <property type="project" value="UniProtKB-ARBA"/>
</dbReference>